<dbReference type="PROSITE" id="PS00036">
    <property type="entry name" value="BZIP_BASIC"/>
    <property type="match status" value="1"/>
</dbReference>
<comment type="caution">
    <text evidence="6">The sequence shown here is derived from an EMBL/GenBank/DDBJ whole genome shotgun (WGS) entry which is preliminary data.</text>
</comment>
<feature type="compositionally biased region" description="Basic and acidic residues" evidence="4">
    <location>
        <begin position="303"/>
        <end position="314"/>
    </location>
</feature>
<dbReference type="Gene3D" id="1.20.5.170">
    <property type="match status" value="1"/>
</dbReference>
<evidence type="ECO:0000313" key="6">
    <source>
        <dbReference type="EMBL" id="KAL3313243.1"/>
    </source>
</evidence>
<keyword evidence="2" id="KW-0238">DNA-binding</keyword>
<dbReference type="EMBL" id="JBJKFK010001378">
    <property type="protein sequence ID" value="KAL3313243.1"/>
    <property type="molecule type" value="Genomic_DNA"/>
</dbReference>
<dbReference type="PROSITE" id="PS50217">
    <property type="entry name" value="BZIP"/>
    <property type="match status" value="1"/>
</dbReference>
<feature type="domain" description="BZIP" evidence="5">
    <location>
        <begin position="312"/>
        <end position="375"/>
    </location>
</feature>
<dbReference type="SUPFAM" id="SSF57959">
    <property type="entry name" value="Leucine zipper domain"/>
    <property type="match status" value="1"/>
</dbReference>
<dbReference type="CDD" id="cd14699">
    <property type="entry name" value="bZIP_Fos_like"/>
    <property type="match status" value="1"/>
</dbReference>
<evidence type="ECO:0000256" key="1">
    <source>
        <dbReference type="ARBA" id="ARBA00023015"/>
    </source>
</evidence>
<dbReference type="GO" id="GO:0003677">
    <property type="term" value="F:DNA binding"/>
    <property type="evidence" value="ECO:0007669"/>
    <property type="project" value="UniProtKB-KW"/>
</dbReference>
<dbReference type="InterPro" id="IPR046347">
    <property type="entry name" value="bZIP_sf"/>
</dbReference>
<feature type="region of interest" description="Disordered" evidence="4">
    <location>
        <begin position="294"/>
        <end position="322"/>
    </location>
</feature>
<reference evidence="6 7" key="1">
    <citation type="submission" date="2024-11" db="EMBL/GenBank/DDBJ databases">
        <title>Adaptive evolution of stress response genes in parasites aligns with host niche diversity.</title>
        <authorList>
            <person name="Hahn C."/>
            <person name="Resl P."/>
        </authorList>
    </citation>
    <scope>NUCLEOTIDE SEQUENCE [LARGE SCALE GENOMIC DNA]</scope>
    <source>
        <strain evidence="6">EGGRZ-B1_66</strain>
        <tissue evidence="6">Body</tissue>
    </source>
</reference>
<protein>
    <recommendedName>
        <fullName evidence="5">BZIP domain-containing protein</fullName>
    </recommendedName>
</protein>
<evidence type="ECO:0000256" key="2">
    <source>
        <dbReference type="ARBA" id="ARBA00023125"/>
    </source>
</evidence>
<keyword evidence="1" id="KW-0805">Transcription regulation</keyword>
<accession>A0ABD2Q1K2</accession>
<keyword evidence="7" id="KW-1185">Reference proteome</keyword>
<dbReference type="AlphaFoldDB" id="A0ABD2Q1K2"/>
<proteinExistence type="predicted"/>
<evidence type="ECO:0000259" key="5">
    <source>
        <dbReference type="PROSITE" id="PS50217"/>
    </source>
</evidence>
<dbReference type="Pfam" id="PF00170">
    <property type="entry name" value="bZIP_1"/>
    <property type="match status" value="1"/>
</dbReference>
<dbReference type="PANTHER" id="PTHR23351:SF24">
    <property type="entry name" value="ACTIVATING TRANSCRIPTION FACTOR 3-RELATED"/>
    <property type="match status" value="1"/>
</dbReference>
<dbReference type="InterPro" id="IPR000837">
    <property type="entry name" value="AP-1"/>
</dbReference>
<gene>
    <name evidence="6" type="ORF">Ciccas_008156</name>
</gene>
<sequence length="684" mass="73134">MSSTTAINGSLPADAAERDKINLSESDWIQVLNNLSPSSMNSLQETLKRLKDTNNVNVGTPPQSAFAAISLGSQSPLSSLQVPTLLAPSQSVITTNGQSFIVLASPQKTVAASTPVKPVTQPLFATALPLVSTISPDKAEADLSFNSLNALATAAALQAATEVTSEPWLLSFSCYQAVVKKDPLVVISSDEKESASNASVSPVKIPQTRSVIKQPTEESVRTTRRTAAAKMKAVESEAPVHTRKRNHTSQSATSTDGDSQYEDCKRAANLSTPPMTPNSSVASLLVTMKNGTPVPFDQNQQHVGREHIEDEDARRKKRRERNRVAAAKCRQRRQDQIGQFQKQVTSLYSVGEKLRHELKSVYDERIRLEAIVQQHTVSSYSPVATSITSLANLLSIRSAFFPIGSADSGCGQVLALNEIPGVVEEMIAGYLPTLDKILVDDKFVPRNRKDGSKLKIESDEDDSDSESKNQDSLASNSVRPAIDEEQDVDIEGSASSSLNMVPDIDAQLRNAKGLAQEPPSVTLVAPQKISKVALSSANRPTSLPCNVVTPNLFGPTAFSNLTKAGTPTANILQQLTNRMFNPVTSSPSNSIWSSVMNGTTSMTPDRADICGKALMTPTLQAPTTPLYAITNQKFGLSGSPLLFSPSQTAPQGVLTSVGGQEAAVQLIRMSMNPNSTASSSPKPT</sequence>
<evidence type="ECO:0000256" key="3">
    <source>
        <dbReference type="ARBA" id="ARBA00023163"/>
    </source>
</evidence>
<feature type="region of interest" description="Disordered" evidence="4">
    <location>
        <begin position="190"/>
        <end position="261"/>
    </location>
</feature>
<dbReference type="PANTHER" id="PTHR23351">
    <property type="entry name" value="FOS TRANSCRIPTION FACTOR-RELATED"/>
    <property type="match status" value="1"/>
</dbReference>
<dbReference type="InterPro" id="IPR004827">
    <property type="entry name" value="bZIP"/>
</dbReference>
<keyword evidence="3" id="KW-0804">Transcription</keyword>
<dbReference type="Proteomes" id="UP001626550">
    <property type="component" value="Unassembled WGS sequence"/>
</dbReference>
<feature type="compositionally biased region" description="Polar residues" evidence="4">
    <location>
        <begin position="248"/>
        <end position="258"/>
    </location>
</feature>
<evidence type="ECO:0000313" key="7">
    <source>
        <dbReference type="Proteomes" id="UP001626550"/>
    </source>
</evidence>
<evidence type="ECO:0000256" key="4">
    <source>
        <dbReference type="SAM" id="MobiDB-lite"/>
    </source>
</evidence>
<name>A0ABD2Q1K2_9PLAT</name>
<feature type="region of interest" description="Disordered" evidence="4">
    <location>
        <begin position="453"/>
        <end position="488"/>
    </location>
</feature>
<dbReference type="SMART" id="SM00338">
    <property type="entry name" value="BRLZ"/>
    <property type="match status" value="1"/>
</dbReference>
<organism evidence="6 7">
    <name type="scientific">Cichlidogyrus casuarinus</name>
    <dbReference type="NCBI Taxonomy" id="1844966"/>
    <lineage>
        <taxon>Eukaryota</taxon>
        <taxon>Metazoa</taxon>
        <taxon>Spiralia</taxon>
        <taxon>Lophotrochozoa</taxon>
        <taxon>Platyhelminthes</taxon>
        <taxon>Monogenea</taxon>
        <taxon>Monopisthocotylea</taxon>
        <taxon>Dactylogyridea</taxon>
        <taxon>Ancyrocephalidae</taxon>
        <taxon>Cichlidogyrus</taxon>
    </lineage>
</organism>